<accession>A0A1T1H9W6</accession>
<name>A0A1T1H9W6_OCELI</name>
<comment type="caution">
    <text evidence="1">The sequence shown here is derived from an EMBL/GenBank/DDBJ whole genome shotgun (WGS) entry which is preliminary data.</text>
</comment>
<evidence type="ECO:0000313" key="1">
    <source>
        <dbReference type="EMBL" id="OOV86654.1"/>
    </source>
</evidence>
<evidence type="ECO:0000313" key="2">
    <source>
        <dbReference type="Proteomes" id="UP000190064"/>
    </source>
</evidence>
<dbReference type="Proteomes" id="UP000190064">
    <property type="component" value="Unassembled WGS sequence"/>
</dbReference>
<dbReference type="Gene3D" id="6.10.280.50">
    <property type="match status" value="1"/>
</dbReference>
<proteinExistence type="predicted"/>
<dbReference type="InterPro" id="IPR007420">
    <property type="entry name" value="DUF465"/>
</dbReference>
<dbReference type="STRING" id="966.BTA35_0212260"/>
<protein>
    <submittedName>
        <fullName evidence="1">GTP-binding protein</fullName>
    </submittedName>
</protein>
<dbReference type="AlphaFoldDB" id="A0A1T1H9W6"/>
<organism evidence="1 2">
    <name type="scientific">Oceanospirillum linum</name>
    <dbReference type="NCBI Taxonomy" id="966"/>
    <lineage>
        <taxon>Bacteria</taxon>
        <taxon>Pseudomonadati</taxon>
        <taxon>Pseudomonadota</taxon>
        <taxon>Gammaproteobacteria</taxon>
        <taxon>Oceanospirillales</taxon>
        <taxon>Oceanospirillaceae</taxon>
        <taxon>Oceanospirillum</taxon>
    </lineage>
</organism>
<reference evidence="1" key="1">
    <citation type="submission" date="2017-02" db="EMBL/GenBank/DDBJ databases">
        <title>Draft Genome Sequence of the Salt Water Bacterium Oceanospirillum linum ATCC 11336.</title>
        <authorList>
            <person name="Trachtenberg A.M."/>
            <person name="Carney J.G."/>
            <person name="Linnane J.D."/>
            <person name="Rheaume B.A."/>
            <person name="Pitts N.L."/>
            <person name="Mykles D.L."/>
            <person name="Maclea K.S."/>
        </authorList>
    </citation>
    <scope>NUCLEOTIDE SEQUENCE [LARGE SCALE GENOMIC DNA]</scope>
    <source>
        <strain evidence="1">ATCC 11336</strain>
    </source>
</reference>
<keyword evidence="2" id="KW-1185">Reference proteome</keyword>
<dbReference type="RefSeq" id="WP_078320107.1">
    <property type="nucleotide sequence ID" value="NZ_FXTS01000006.1"/>
</dbReference>
<dbReference type="InterPro" id="IPR038444">
    <property type="entry name" value="DUF465_sf"/>
</dbReference>
<sequence length="79" mass="9377">MPIEHHDLLNELPEYKDQIHALKVSNAHFRKLFDEYHELTKDVENMESEQKPVATEVEEAAKVRRLKLKDEMFAMLKEA</sequence>
<gene>
    <name evidence="1" type="ORF">BTA35_0212260</name>
</gene>
<dbReference type="Pfam" id="PF04325">
    <property type="entry name" value="DUF465"/>
    <property type="match status" value="1"/>
</dbReference>
<dbReference type="EMBL" id="MTSD02000005">
    <property type="protein sequence ID" value="OOV86654.1"/>
    <property type="molecule type" value="Genomic_DNA"/>
</dbReference>